<reference evidence="2" key="1">
    <citation type="journal article" date="2019" name="Int. J. Syst. Evol. Microbiol.">
        <title>The Global Catalogue of Microorganisms (GCM) 10K type strain sequencing project: providing services to taxonomists for standard genome sequencing and annotation.</title>
        <authorList>
            <consortium name="The Broad Institute Genomics Platform"/>
            <consortium name="The Broad Institute Genome Sequencing Center for Infectious Disease"/>
            <person name="Wu L."/>
            <person name="Ma J."/>
        </authorList>
    </citation>
    <scope>NUCLEOTIDE SEQUENCE [LARGE SCALE GENOMIC DNA]</scope>
    <source>
        <strain evidence="2">CCUG 56108</strain>
    </source>
</reference>
<proteinExistence type="predicted"/>
<gene>
    <name evidence="1" type="ORF">ACFQ4G_06100</name>
</gene>
<evidence type="ECO:0000313" key="1">
    <source>
        <dbReference type="EMBL" id="MFD1301156.1"/>
    </source>
</evidence>
<dbReference type="RefSeq" id="WP_238208493.1">
    <property type="nucleotide sequence ID" value="NZ_JBHTND010000006.1"/>
</dbReference>
<sequence>MTKRLRPLLKRSEFLDAESYYKALHYAGGPQTVGAWDESNAYGHFGNLIRASQGKSSSHALREADYSIQMEQNSRQNIFIRKLFSRRRSVVRDFSNEKSTLFGALEYAAHYAAAEFAYEFDLYCEVSITFWWRRLGADTDREIKDLFSRFAKCMNDWLFEREIPTAYFYCHENSQNIGTHTHFAVYIPPFTGHQNWRKEFRRWVMDWGKKESSFQHRAIRVSAPFKGNPLLHWNNFHYQMKGYDPSVVVQSARNADDGREVRLGHLIARQWSDPGHVTLKPRSGSATNLGPLRRKLGIPEGLEELRSIARVKSAQERGNVVSDDPFCPPVHQKPTHARPAFHSRFEDGSRDVRRLYPILFCKWVTALSYDYRKIDHGSFNPELFIEPI</sequence>
<evidence type="ECO:0008006" key="3">
    <source>
        <dbReference type="Google" id="ProtNLM"/>
    </source>
</evidence>
<comment type="caution">
    <text evidence="1">The sequence shown here is derived from an EMBL/GenBank/DDBJ whole genome shotgun (WGS) entry which is preliminary data.</text>
</comment>
<keyword evidence="2" id="KW-1185">Reference proteome</keyword>
<dbReference type="EMBL" id="JBHTND010000006">
    <property type="protein sequence ID" value="MFD1301156.1"/>
    <property type="molecule type" value="Genomic_DNA"/>
</dbReference>
<organism evidence="1 2">
    <name type="scientific">Methylobacterium marchantiae</name>
    <dbReference type="NCBI Taxonomy" id="600331"/>
    <lineage>
        <taxon>Bacteria</taxon>
        <taxon>Pseudomonadati</taxon>
        <taxon>Pseudomonadota</taxon>
        <taxon>Alphaproteobacteria</taxon>
        <taxon>Hyphomicrobiales</taxon>
        <taxon>Methylobacteriaceae</taxon>
        <taxon>Methylobacterium</taxon>
    </lineage>
</organism>
<protein>
    <recommendedName>
        <fullName evidence="3">Bacteriophage replication gene A protein (GPA)</fullName>
    </recommendedName>
</protein>
<accession>A0ABW3WX05</accession>
<dbReference type="Proteomes" id="UP001597176">
    <property type="component" value="Unassembled WGS sequence"/>
</dbReference>
<evidence type="ECO:0000313" key="2">
    <source>
        <dbReference type="Proteomes" id="UP001597176"/>
    </source>
</evidence>
<name>A0ABW3WX05_9HYPH</name>